<dbReference type="HAMAP" id="MF_00374">
    <property type="entry name" value="Ribosomal_uL29"/>
    <property type="match status" value="1"/>
</dbReference>
<comment type="caution">
    <text evidence="6">The sequence shown here is derived from an EMBL/GenBank/DDBJ whole genome shotgun (WGS) entry which is preliminary data.</text>
</comment>
<gene>
    <name evidence="5 6" type="primary">rpmC</name>
    <name evidence="6" type="ORF">COS59_01585</name>
</gene>
<proteinExistence type="inferred from homology"/>
<sequence>MKEQKIQELKNKSIEELQKLLGENYEKLRKLRFNLASNKLKNVREISETKKTIARILTFIHYEK</sequence>
<evidence type="ECO:0000256" key="3">
    <source>
        <dbReference type="ARBA" id="ARBA00023274"/>
    </source>
</evidence>
<dbReference type="Pfam" id="PF00831">
    <property type="entry name" value="Ribosomal_L29"/>
    <property type="match status" value="1"/>
</dbReference>
<dbReference type="NCBIfam" id="TIGR00012">
    <property type="entry name" value="L29"/>
    <property type="match status" value="1"/>
</dbReference>
<dbReference type="EMBL" id="PEVH01000049">
    <property type="protein sequence ID" value="PIU99101.1"/>
    <property type="molecule type" value="Genomic_DNA"/>
</dbReference>
<comment type="similarity">
    <text evidence="1 5">Belongs to the universal ribosomal protein uL29 family.</text>
</comment>
<dbReference type="Gene3D" id="1.10.287.310">
    <property type="match status" value="1"/>
</dbReference>
<dbReference type="AlphaFoldDB" id="A0A2M7B7L6"/>
<dbReference type="GO" id="GO:0006412">
    <property type="term" value="P:translation"/>
    <property type="evidence" value="ECO:0007669"/>
    <property type="project" value="UniProtKB-UniRule"/>
</dbReference>
<evidence type="ECO:0000313" key="6">
    <source>
        <dbReference type="EMBL" id="PIU99101.1"/>
    </source>
</evidence>
<evidence type="ECO:0000256" key="1">
    <source>
        <dbReference type="ARBA" id="ARBA00009254"/>
    </source>
</evidence>
<evidence type="ECO:0000256" key="2">
    <source>
        <dbReference type="ARBA" id="ARBA00022980"/>
    </source>
</evidence>
<name>A0A2M7B7L6_9BACT</name>
<dbReference type="SUPFAM" id="SSF46561">
    <property type="entry name" value="Ribosomal protein L29 (L29p)"/>
    <property type="match status" value="1"/>
</dbReference>
<keyword evidence="3 5" id="KW-0687">Ribonucleoprotein</keyword>
<dbReference type="InterPro" id="IPR001854">
    <property type="entry name" value="Ribosomal_uL29"/>
</dbReference>
<reference evidence="7" key="1">
    <citation type="submission" date="2017-09" db="EMBL/GenBank/DDBJ databases">
        <title>Depth-based differentiation of microbial function through sediment-hosted aquifers and enrichment of novel symbionts in the deep terrestrial subsurface.</title>
        <authorList>
            <person name="Probst A.J."/>
            <person name="Ladd B."/>
            <person name="Jarett J.K."/>
            <person name="Geller-Mcgrath D.E."/>
            <person name="Sieber C.M.K."/>
            <person name="Emerson J.B."/>
            <person name="Anantharaman K."/>
            <person name="Thomas B.C."/>
            <person name="Malmstrom R."/>
            <person name="Stieglmeier M."/>
            <person name="Klingl A."/>
            <person name="Woyke T."/>
            <person name="Ryan C.M."/>
            <person name="Banfield J.F."/>
        </authorList>
    </citation>
    <scope>NUCLEOTIDE SEQUENCE [LARGE SCALE GENOMIC DNA]</scope>
</reference>
<organism evidence="6 7">
    <name type="scientific">Candidatus Wolfebacteria bacterium CG03_land_8_20_14_0_80_36_15</name>
    <dbReference type="NCBI Taxonomy" id="1975067"/>
    <lineage>
        <taxon>Bacteria</taxon>
        <taxon>Candidatus Wolfeibacteriota</taxon>
    </lineage>
</organism>
<evidence type="ECO:0000313" key="7">
    <source>
        <dbReference type="Proteomes" id="UP000230131"/>
    </source>
</evidence>
<dbReference type="GO" id="GO:0003735">
    <property type="term" value="F:structural constituent of ribosome"/>
    <property type="evidence" value="ECO:0007669"/>
    <property type="project" value="InterPro"/>
</dbReference>
<dbReference type="GO" id="GO:0005840">
    <property type="term" value="C:ribosome"/>
    <property type="evidence" value="ECO:0007669"/>
    <property type="project" value="UniProtKB-KW"/>
</dbReference>
<dbReference type="InterPro" id="IPR036049">
    <property type="entry name" value="Ribosomal_uL29_sf"/>
</dbReference>
<evidence type="ECO:0000256" key="5">
    <source>
        <dbReference type="HAMAP-Rule" id="MF_00374"/>
    </source>
</evidence>
<protein>
    <recommendedName>
        <fullName evidence="4 5">Large ribosomal subunit protein uL29</fullName>
    </recommendedName>
</protein>
<keyword evidence="2 5" id="KW-0689">Ribosomal protein</keyword>
<accession>A0A2M7B7L6</accession>
<dbReference type="GO" id="GO:1990904">
    <property type="term" value="C:ribonucleoprotein complex"/>
    <property type="evidence" value="ECO:0007669"/>
    <property type="project" value="UniProtKB-KW"/>
</dbReference>
<dbReference type="Proteomes" id="UP000230131">
    <property type="component" value="Unassembled WGS sequence"/>
</dbReference>
<evidence type="ECO:0000256" key="4">
    <source>
        <dbReference type="ARBA" id="ARBA00035204"/>
    </source>
</evidence>